<evidence type="ECO:0000313" key="3">
    <source>
        <dbReference type="EMBL" id="KAG7504876.1"/>
    </source>
</evidence>
<evidence type="ECO:0000313" key="4">
    <source>
        <dbReference type="Proteomes" id="UP000693946"/>
    </source>
</evidence>
<organism evidence="3 4">
    <name type="scientific">Solea senegalensis</name>
    <name type="common">Senegalese sole</name>
    <dbReference type="NCBI Taxonomy" id="28829"/>
    <lineage>
        <taxon>Eukaryota</taxon>
        <taxon>Metazoa</taxon>
        <taxon>Chordata</taxon>
        <taxon>Craniata</taxon>
        <taxon>Vertebrata</taxon>
        <taxon>Euteleostomi</taxon>
        <taxon>Actinopterygii</taxon>
        <taxon>Neopterygii</taxon>
        <taxon>Teleostei</taxon>
        <taxon>Neoteleostei</taxon>
        <taxon>Acanthomorphata</taxon>
        <taxon>Carangaria</taxon>
        <taxon>Pleuronectiformes</taxon>
        <taxon>Pleuronectoidei</taxon>
        <taxon>Soleidae</taxon>
        <taxon>Solea</taxon>
    </lineage>
</organism>
<dbReference type="InterPro" id="IPR008405">
    <property type="entry name" value="ApoL"/>
</dbReference>
<dbReference type="GO" id="GO:0042157">
    <property type="term" value="P:lipoprotein metabolic process"/>
    <property type="evidence" value="ECO:0007669"/>
    <property type="project" value="InterPro"/>
</dbReference>
<feature type="compositionally biased region" description="Basic and acidic residues" evidence="2">
    <location>
        <begin position="7"/>
        <end position="16"/>
    </location>
</feature>
<evidence type="ECO:0000256" key="2">
    <source>
        <dbReference type="SAM" id="MobiDB-lite"/>
    </source>
</evidence>
<keyword evidence="4" id="KW-1185">Reference proteome</keyword>
<dbReference type="Pfam" id="PF05461">
    <property type="entry name" value="ApoL"/>
    <property type="match status" value="1"/>
</dbReference>
<dbReference type="AlphaFoldDB" id="A0AAV6RHE3"/>
<sequence length="586" mass="65002">MKSIKNKPSEKRVHSEEQEEADSAQRKALQETLFRYITDTITYTDMARSFCDMSSKWLLTRETELNMMTDIKMRDDGINLNIDHFTKSEKKGKAFREYMKSKVTQVTADSRREELQQELAAVMEDTREGLAKLDPFLDALEKLAVTSPHVFTHNRVLVFPEGTSFECVEVIINAARQLCPVLLEFKRDAQVFFVPKLQNVEVLAYQLDKYIQTTQKICVTLEKRFLSDFKLKTMNETVVNLPVDVSEDDVRRMLDHVNQLDEIRMNEHFRMVFLFQGESCDTFISEFSKRHPTMVQSLQDLEDVAVQLDRMNKGAKISSVTGSSVGAIGGVLSIVGLALIPVTAGLSLGLTMTGVGLGITSGVNSAVTTATEIGVNTTQQKKAREVFQRFMEDVQSLQNCLDDVTNETISKMEDNLIDLAVGVGRVLSNVGCISKGIDGIVDAASSVKLLKNTEVITGVGKVVAEEGKALRNVPRLASDIPDIGQAVAKGPLALSKSARAGLIGLNALFIGMDVFFICKDSISLAKGTETEVSQFIRARAALWSSEVEAFQRMRDSLCKGQPTSEKNEALLETPYYPDSCTNNKEI</sequence>
<dbReference type="PANTHER" id="PTHR14096">
    <property type="entry name" value="APOLIPOPROTEIN L"/>
    <property type="match status" value="1"/>
</dbReference>
<dbReference type="Proteomes" id="UP000693946">
    <property type="component" value="Linkage Group LG19"/>
</dbReference>
<evidence type="ECO:0000256" key="1">
    <source>
        <dbReference type="ARBA" id="ARBA00010090"/>
    </source>
</evidence>
<feature type="region of interest" description="Disordered" evidence="2">
    <location>
        <begin position="1"/>
        <end position="25"/>
    </location>
</feature>
<dbReference type="GO" id="GO:0006869">
    <property type="term" value="P:lipid transport"/>
    <property type="evidence" value="ECO:0007669"/>
    <property type="project" value="InterPro"/>
</dbReference>
<proteinExistence type="inferred from homology"/>
<name>A0AAV6RHE3_SOLSE</name>
<dbReference type="GO" id="GO:0008289">
    <property type="term" value="F:lipid binding"/>
    <property type="evidence" value="ECO:0007669"/>
    <property type="project" value="InterPro"/>
</dbReference>
<accession>A0AAV6RHE3</accession>
<protein>
    <submittedName>
        <fullName evidence="3">Apolipo L4</fullName>
    </submittedName>
</protein>
<comment type="similarity">
    <text evidence="1">Belongs to the apolipoprotein L family.</text>
</comment>
<gene>
    <name evidence="3" type="ORF">JOB18_018697</name>
</gene>
<dbReference type="PANTHER" id="PTHR14096:SF57">
    <property type="entry name" value="APOLIPOPROTEIN L4"/>
    <property type="match status" value="1"/>
</dbReference>
<dbReference type="GO" id="GO:0005576">
    <property type="term" value="C:extracellular region"/>
    <property type="evidence" value="ECO:0007669"/>
    <property type="project" value="InterPro"/>
</dbReference>
<comment type="caution">
    <text evidence="3">The sequence shown here is derived from an EMBL/GenBank/DDBJ whole genome shotgun (WGS) entry which is preliminary data.</text>
</comment>
<reference evidence="3 4" key="1">
    <citation type="journal article" date="2021" name="Sci. Rep.">
        <title>Chromosome anchoring in Senegalese sole (Solea senegalensis) reveals sex-associated markers and genome rearrangements in flatfish.</title>
        <authorList>
            <person name="Guerrero-Cozar I."/>
            <person name="Gomez-Garrido J."/>
            <person name="Berbel C."/>
            <person name="Martinez-Blanch J.F."/>
            <person name="Alioto T."/>
            <person name="Claros M.G."/>
            <person name="Gagnaire P.A."/>
            <person name="Manchado M."/>
        </authorList>
    </citation>
    <scope>NUCLEOTIDE SEQUENCE [LARGE SCALE GENOMIC DNA]</scope>
    <source>
        <strain evidence="3">Sse05_10M</strain>
    </source>
</reference>
<dbReference type="GO" id="GO:0016020">
    <property type="term" value="C:membrane"/>
    <property type="evidence" value="ECO:0007669"/>
    <property type="project" value="TreeGrafter"/>
</dbReference>
<dbReference type="EMBL" id="JAGKHQ010000011">
    <property type="protein sequence ID" value="KAG7504876.1"/>
    <property type="molecule type" value="Genomic_DNA"/>
</dbReference>